<evidence type="ECO:0000256" key="1">
    <source>
        <dbReference type="SAM" id="SignalP"/>
    </source>
</evidence>
<organism evidence="2 3">
    <name type="scientific">Colletotrichum zoysiae</name>
    <dbReference type="NCBI Taxonomy" id="1216348"/>
    <lineage>
        <taxon>Eukaryota</taxon>
        <taxon>Fungi</taxon>
        <taxon>Dikarya</taxon>
        <taxon>Ascomycota</taxon>
        <taxon>Pezizomycotina</taxon>
        <taxon>Sordariomycetes</taxon>
        <taxon>Hypocreomycetidae</taxon>
        <taxon>Glomerellales</taxon>
        <taxon>Glomerellaceae</taxon>
        <taxon>Colletotrichum</taxon>
        <taxon>Colletotrichum graminicola species complex</taxon>
    </lineage>
</organism>
<reference evidence="2" key="1">
    <citation type="submission" date="2021-06" db="EMBL/GenBank/DDBJ databases">
        <title>Comparative genomics, transcriptomics and evolutionary studies reveal genomic signatures of adaptation to plant cell wall in hemibiotrophic fungi.</title>
        <authorList>
            <consortium name="DOE Joint Genome Institute"/>
            <person name="Baroncelli R."/>
            <person name="Diaz J.F."/>
            <person name="Benocci T."/>
            <person name="Peng M."/>
            <person name="Battaglia E."/>
            <person name="Haridas S."/>
            <person name="Andreopoulos W."/>
            <person name="Labutti K."/>
            <person name="Pangilinan J."/>
            <person name="Floch G.L."/>
            <person name="Makela M.R."/>
            <person name="Henrissat B."/>
            <person name="Grigoriev I.V."/>
            <person name="Crouch J.A."/>
            <person name="De Vries R.P."/>
            <person name="Sukno S.A."/>
            <person name="Thon M.R."/>
        </authorList>
    </citation>
    <scope>NUCLEOTIDE SEQUENCE</scope>
    <source>
        <strain evidence="2">MAFF235873</strain>
    </source>
</reference>
<protein>
    <submittedName>
        <fullName evidence="2">Uncharacterized protein</fullName>
    </submittedName>
</protein>
<dbReference type="Proteomes" id="UP001232148">
    <property type="component" value="Unassembled WGS sequence"/>
</dbReference>
<sequence>MSHLLFPGDSFKAWLSLDLCLALSPSADSFRQVPCPPQFQWTRDARPYPGCVCRYCLTHGPSIFPSNVSSFSTYITFTPPTHRPQRSFTAFAFKKTVCGISFTSVGSRTILAGVFLTIACSLNTPNFTASL</sequence>
<dbReference type="AlphaFoldDB" id="A0AAD9M2D9"/>
<keyword evidence="3" id="KW-1185">Reference proteome</keyword>
<gene>
    <name evidence="2" type="ORF">LX32DRAFT_325065</name>
</gene>
<name>A0AAD9M2D9_9PEZI</name>
<keyword evidence="1" id="KW-0732">Signal</keyword>
<comment type="caution">
    <text evidence="2">The sequence shown here is derived from an EMBL/GenBank/DDBJ whole genome shotgun (WGS) entry which is preliminary data.</text>
</comment>
<dbReference type="EMBL" id="MU842851">
    <property type="protein sequence ID" value="KAK2030449.1"/>
    <property type="molecule type" value="Genomic_DNA"/>
</dbReference>
<evidence type="ECO:0000313" key="2">
    <source>
        <dbReference type="EMBL" id="KAK2030449.1"/>
    </source>
</evidence>
<accession>A0AAD9M2D9</accession>
<evidence type="ECO:0000313" key="3">
    <source>
        <dbReference type="Proteomes" id="UP001232148"/>
    </source>
</evidence>
<feature type="chain" id="PRO_5042077587" evidence="1">
    <location>
        <begin position="30"/>
        <end position="131"/>
    </location>
</feature>
<proteinExistence type="predicted"/>
<feature type="signal peptide" evidence="1">
    <location>
        <begin position="1"/>
        <end position="29"/>
    </location>
</feature>